<name>A0ABQ2XXF9_9BURK</name>
<reference evidence="2" key="1">
    <citation type="journal article" date="2019" name="Int. J. Syst. Evol. Microbiol.">
        <title>The Global Catalogue of Microorganisms (GCM) 10K type strain sequencing project: providing services to taxonomists for standard genome sequencing and annotation.</title>
        <authorList>
            <consortium name="The Broad Institute Genomics Platform"/>
            <consortium name="The Broad Institute Genome Sequencing Center for Infectious Disease"/>
            <person name="Wu L."/>
            <person name="Ma J."/>
        </authorList>
    </citation>
    <scope>NUCLEOTIDE SEQUENCE [LARGE SCALE GENOMIC DNA]</scope>
    <source>
        <strain evidence="2">KCTC 23917</strain>
    </source>
</reference>
<proteinExistence type="predicted"/>
<evidence type="ECO:0000313" key="2">
    <source>
        <dbReference type="Proteomes" id="UP000653343"/>
    </source>
</evidence>
<keyword evidence="2" id="KW-1185">Reference proteome</keyword>
<accession>A0ABQ2XXF9</accession>
<gene>
    <name evidence="1" type="ORF">GCM10010946_18400</name>
</gene>
<evidence type="ECO:0000313" key="1">
    <source>
        <dbReference type="EMBL" id="GGX40404.1"/>
    </source>
</evidence>
<sequence length="99" mass="11644">MIFGWFNAKESKNFGASLADYYLSGMKFDQVKRSLKQNDKKQKEVLIQVVNRVESFKDREKLNIYKKAQLCNAFKWRLLEAGVERSHVDELTAWLVRGL</sequence>
<organism evidence="1 2">
    <name type="scientific">Undibacterium squillarum</name>
    <dbReference type="NCBI Taxonomy" id="1131567"/>
    <lineage>
        <taxon>Bacteria</taxon>
        <taxon>Pseudomonadati</taxon>
        <taxon>Pseudomonadota</taxon>
        <taxon>Betaproteobacteria</taxon>
        <taxon>Burkholderiales</taxon>
        <taxon>Oxalobacteraceae</taxon>
        <taxon>Undibacterium</taxon>
    </lineage>
</organism>
<dbReference type="EMBL" id="BMYU01000004">
    <property type="protein sequence ID" value="GGX40404.1"/>
    <property type="molecule type" value="Genomic_DNA"/>
</dbReference>
<dbReference type="Proteomes" id="UP000653343">
    <property type="component" value="Unassembled WGS sequence"/>
</dbReference>
<protein>
    <submittedName>
        <fullName evidence="1">Uncharacterized protein</fullName>
    </submittedName>
</protein>
<dbReference type="RefSeq" id="WP_189356890.1">
    <property type="nucleotide sequence ID" value="NZ_BMYU01000004.1"/>
</dbReference>
<comment type="caution">
    <text evidence="1">The sequence shown here is derived from an EMBL/GenBank/DDBJ whole genome shotgun (WGS) entry which is preliminary data.</text>
</comment>